<name>A0ABP9WUG9_9CHLR</name>
<gene>
    <name evidence="1" type="ORF">Hgul01_00628</name>
</gene>
<dbReference type="Proteomes" id="UP001428290">
    <property type="component" value="Unassembled WGS sequence"/>
</dbReference>
<proteinExistence type="predicted"/>
<sequence>MYLEHYPNRETTIELPSLALLTAPDDQRSIVGMGTVLCKLDGGQAIIGVIAFDQLYLIVDKKVVPFIPALSIRHESGTFMGNLSINAGATNLIKTRYWKARPAIVAALDPVYDQIDDTEQNFCSYLASCYEDPSWRKWVYERYQPAKEPMATTLNEALEYLLSRLSPHTPPVFFAEIIDQLCWLVDEQRVSLHQIMRDWLHSDEKEKVKIALTTTEAFFLGSNAADRATVARIIERWPDLALLCKTV</sequence>
<evidence type="ECO:0000313" key="2">
    <source>
        <dbReference type="Proteomes" id="UP001428290"/>
    </source>
</evidence>
<evidence type="ECO:0000313" key="1">
    <source>
        <dbReference type="EMBL" id="GAA5526848.1"/>
    </source>
</evidence>
<comment type="caution">
    <text evidence="1">The sequence shown here is derived from an EMBL/GenBank/DDBJ whole genome shotgun (WGS) entry which is preliminary data.</text>
</comment>
<keyword evidence="2" id="KW-1185">Reference proteome</keyword>
<reference evidence="1 2" key="1">
    <citation type="submission" date="2024-02" db="EMBL/GenBank/DDBJ databases">
        <title>Herpetosiphon gulosus NBRC 112829.</title>
        <authorList>
            <person name="Ichikawa N."/>
            <person name="Katano-Makiyama Y."/>
            <person name="Hidaka K."/>
        </authorList>
    </citation>
    <scope>NUCLEOTIDE SEQUENCE [LARGE SCALE GENOMIC DNA]</scope>
    <source>
        <strain evidence="1 2">NBRC 112829</strain>
    </source>
</reference>
<protein>
    <submittedName>
        <fullName evidence="1">Uncharacterized protein</fullName>
    </submittedName>
</protein>
<accession>A0ABP9WUG9</accession>
<dbReference type="EMBL" id="BAABRU010000002">
    <property type="protein sequence ID" value="GAA5526848.1"/>
    <property type="molecule type" value="Genomic_DNA"/>
</dbReference>
<dbReference type="RefSeq" id="WP_345720483.1">
    <property type="nucleotide sequence ID" value="NZ_BAABRU010000002.1"/>
</dbReference>
<organism evidence="1 2">
    <name type="scientific">Herpetosiphon gulosus</name>
    <dbReference type="NCBI Taxonomy" id="1973496"/>
    <lineage>
        <taxon>Bacteria</taxon>
        <taxon>Bacillati</taxon>
        <taxon>Chloroflexota</taxon>
        <taxon>Chloroflexia</taxon>
        <taxon>Herpetosiphonales</taxon>
        <taxon>Herpetosiphonaceae</taxon>
        <taxon>Herpetosiphon</taxon>
    </lineage>
</organism>